<feature type="domain" description="RING-type" evidence="3">
    <location>
        <begin position="404"/>
        <end position="443"/>
    </location>
</feature>
<feature type="compositionally biased region" description="Basic residues" evidence="2">
    <location>
        <begin position="114"/>
        <end position="127"/>
    </location>
</feature>
<organism evidence="4 5">
    <name type="scientific">Rhodofomes roseus</name>
    <dbReference type="NCBI Taxonomy" id="34475"/>
    <lineage>
        <taxon>Eukaryota</taxon>
        <taxon>Fungi</taxon>
        <taxon>Dikarya</taxon>
        <taxon>Basidiomycota</taxon>
        <taxon>Agaricomycotina</taxon>
        <taxon>Agaricomycetes</taxon>
        <taxon>Polyporales</taxon>
        <taxon>Rhodofomes</taxon>
    </lineage>
</organism>
<evidence type="ECO:0000259" key="3">
    <source>
        <dbReference type="PROSITE" id="PS50089"/>
    </source>
</evidence>
<dbReference type="InterPro" id="IPR031824">
    <property type="entry name" value="RNF220_mid"/>
</dbReference>
<dbReference type="EMBL" id="JADCUA010000017">
    <property type="protein sequence ID" value="KAH9833701.1"/>
    <property type="molecule type" value="Genomic_DNA"/>
</dbReference>
<dbReference type="Proteomes" id="UP000814176">
    <property type="component" value="Unassembled WGS sequence"/>
</dbReference>
<dbReference type="Pfam" id="PF15926">
    <property type="entry name" value="RNF220"/>
    <property type="match status" value="1"/>
</dbReference>
<keyword evidence="1" id="KW-0863">Zinc-finger</keyword>
<feature type="compositionally biased region" description="Basic and acidic residues" evidence="2">
    <location>
        <begin position="15"/>
        <end position="44"/>
    </location>
</feature>
<feature type="region of interest" description="Disordered" evidence="2">
    <location>
        <begin position="1"/>
        <end position="64"/>
    </location>
</feature>
<dbReference type="GeneID" id="72006975"/>
<dbReference type="PANTHER" id="PTHR13459">
    <property type="entry name" value="E3 UBIQUITIN-PROTEIN LIGASE RNF220 ISOFORM X1"/>
    <property type="match status" value="1"/>
</dbReference>
<evidence type="ECO:0000313" key="5">
    <source>
        <dbReference type="Proteomes" id="UP000814176"/>
    </source>
</evidence>
<dbReference type="InterPro" id="IPR052443">
    <property type="entry name" value="E3_ubiq-ligase_RNF220-like"/>
</dbReference>
<proteinExistence type="predicted"/>
<dbReference type="PANTHER" id="PTHR13459:SF1">
    <property type="entry name" value="E3 UBIQUITIN-PROTEIN LIGASE RNF220 ISOFORM X1"/>
    <property type="match status" value="1"/>
</dbReference>
<reference evidence="4 5" key="1">
    <citation type="journal article" date="2021" name="Environ. Microbiol.">
        <title>Gene family expansions and transcriptome signatures uncover fungal adaptations to wood decay.</title>
        <authorList>
            <person name="Hage H."/>
            <person name="Miyauchi S."/>
            <person name="Viragh M."/>
            <person name="Drula E."/>
            <person name="Min B."/>
            <person name="Chaduli D."/>
            <person name="Navarro D."/>
            <person name="Favel A."/>
            <person name="Norest M."/>
            <person name="Lesage-Meessen L."/>
            <person name="Balint B."/>
            <person name="Merenyi Z."/>
            <person name="de Eugenio L."/>
            <person name="Morin E."/>
            <person name="Martinez A.T."/>
            <person name="Baldrian P."/>
            <person name="Stursova M."/>
            <person name="Martinez M.J."/>
            <person name="Novotny C."/>
            <person name="Magnuson J.K."/>
            <person name="Spatafora J.W."/>
            <person name="Maurice S."/>
            <person name="Pangilinan J."/>
            <person name="Andreopoulos W."/>
            <person name="LaButti K."/>
            <person name="Hundley H."/>
            <person name="Na H."/>
            <person name="Kuo A."/>
            <person name="Barry K."/>
            <person name="Lipzen A."/>
            <person name="Henrissat B."/>
            <person name="Riley R."/>
            <person name="Ahrendt S."/>
            <person name="Nagy L.G."/>
            <person name="Grigoriev I.V."/>
            <person name="Martin F."/>
            <person name="Rosso M.N."/>
        </authorList>
    </citation>
    <scope>NUCLEOTIDE SEQUENCE [LARGE SCALE GENOMIC DNA]</scope>
    <source>
        <strain evidence="4 5">CIRM-BRFM 1785</strain>
    </source>
</reference>
<dbReference type="Gene3D" id="3.30.40.10">
    <property type="entry name" value="Zinc/RING finger domain, C3HC4 (zinc finger)"/>
    <property type="match status" value="1"/>
</dbReference>
<accession>A0ABQ8K8Q2</accession>
<dbReference type="InterPro" id="IPR013083">
    <property type="entry name" value="Znf_RING/FYVE/PHD"/>
</dbReference>
<gene>
    <name evidence="4" type="ORF">C8Q71DRAFT_823579</name>
</gene>
<dbReference type="RefSeq" id="XP_047776417.1">
    <property type="nucleotide sequence ID" value="XM_047926243.1"/>
</dbReference>
<sequence>MSATRSTSKGKKRARDAPPKEGKEAGSDRESEIPGEAPAKRCEHPSCCASSVTDTRSAKRAETRPCPICHESIPIRLLGKHGELEMARVDEIVNQIGSTDVLADAEPDDGMTSRSRRSAVKARKSMSNRRSSSGFASTSELTLDQINKTVRSIRNRRKQRHAKLRELTREEDEQQWWGASRRSDCEEGTVCPVCGKVVAGDSDVVEAHVDSCLAHASILEQDAAHRSTPDDDDGDIDIDIDGEGVVESVTAGVSFRGTGFDTRDRTLQDIDDEIDIDGEDDVLFGAAQFTEGDTIPLAKDPREEDPGSDAEDGTGSLPTRRKEVDRTTFKDLLENGKLLRKVQAAGDLKQTMDEVMGVGEAEEVERAIEEARRDGDDAALIKALESKVQLMVSTRVSSSTSLLCRICLDPYTEPTASTGCWHTCCRECWLRCLGATKLCPICKRITGAGELRRVYL</sequence>
<keyword evidence="1" id="KW-0862">Zinc</keyword>
<feature type="region of interest" description="Disordered" evidence="2">
    <location>
        <begin position="293"/>
        <end position="323"/>
    </location>
</feature>
<dbReference type="InterPro" id="IPR001841">
    <property type="entry name" value="Znf_RING"/>
</dbReference>
<name>A0ABQ8K8Q2_9APHY</name>
<evidence type="ECO:0000313" key="4">
    <source>
        <dbReference type="EMBL" id="KAH9833701.1"/>
    </source>
</evidence>
<dbReference type="SUPFAM" id="SSF57850">
    <property type="entry name" value="RING/U-box"/>
    <property type="match status" value="1"/>
</dbReference>
<feature type="region of interest" description="Disordered" evidence="2">
    <location>
        <begin position="102"/>
        <end position="139"/>
    </location>
</feature>
<feature type="compositionally biased region" description="Polar residues" evidence="2">
    <location>
        <begin position="128"/>
        <end position="139"/>
    </location>
</feature>
<protein>
    <recommendedName>
        <fullName evidence="3">RING-type domain-containing protein</fullName>
    </recommendedName>
</protein>
<dbReference type="Pfam" id="PF13923">
    <property type="entry name" value="zf-C3HC4_2"/>
    <property type="match status" value="1"/>
</dbReference>
<evidence type="ECO:0000256" key="2">
    <source>
        <dbReference type="SAM" id="MobiDB-lite"/>
    </source>
</evidence>
<comment type="caution">
    <text evidence="4">The sequence shown here is derived from an EMBL/GenBank/DDBJ whole genome shotgun (WGS) entry which is preliminary data.</text>
</comment>
<evidence type="ECO:0000256" key="1">
    <source>
        <dbReference type="PROSITE-ProRule" id="PRU00175"/>
    </source>
</evidence>
<keyword evidence="1" id="KW-0479">Metal-binding</keyword>
<keyword evidence="5" id="KW-1185">Reference proteome</keyword>
<dbReference type="PROSITE" id="PS50089">
    <property type="entry name" value="ZF_RING_2"/>
    <property type="match status" value="1"/>
</dbReference>